<dbReference type="EMBL" id="GECZ01025608">
    <property type="protein sequence ID" value="JAS44161.1"/>
    <property type="molecule type" value="Transcribed_RNA"/>
</dbReference>
<dbReference type="InterPro" id="IPR051237">
    <property type="entry name" value="Ferric-chelate_Red/DefProt"/>
</dbReference>
<dbReference type="CDD" id="cd08544">
    <property type="entry name" value="Reeler"/>
    <property type="match status" value="1"/>
</dbReference>
<evidence type="ECO:0000256" key="9">
    <source>
        <dbReference type="SAM" id="SignalP"/>
    </source>
</evidence>
<dbReference type="AlphaFoldDB" id="A0A1B6F238"/>
<name>A0A1B6F238_9HEMI</name>
<proteinExistence type="inferred from homology"/>
<accession>A0A1B6F238</accession>
<keyword evidence="5" id="KW-0399">Innate immunity</keyword>
<evidence type="ECO:0000259" key="10">
    <source>
        <dbReference type="PROSITE" id="PS51019"/>
    </source>
</evidence>
<dbReference type="InterPro" id="IPR002861">
    <property type="entry name" value="Reeler_dom"/>
</dbReference>
<evidence type="ECO:0000256" key="1">
    <source>
        <dbReference type="ARBA" id="ARBA00004613"/>
    </source>
</evidence>
<comment type="subcellular location">
    <subcellularLocation>
        <location evidence="1">Secreted</location>
    </subcellularLocation>
</comment>
<evidence type="ECO:0000256" key="8">
    <source>
        <dbReference type="ARBA" id="ARBA00023022"/>
    </source>
</evidence>
<feature type="signal peptide" evidence="9">
    <location>
        <begin position="1"/>
        <end position="31"/>
    </location>
</feature>
<dbReference type="PROSITE" id="PS51019">
    <property type="entry name" value="REELIN"/>
    <property type="match status" value="1"/>
</dbReference>
<dbReference type="GO" id="GO:0005576">
    <property type="term" value="C:extracellular region"/>
    <property type="evidence" value="ECO:0007669"/>
    <property type="project" value="UniProtKB-SubCell"/>
</dbReference>
<keyword evidence="8" id="KW-0044">Antibiotic</keyword>
<evidence type="ECO:0000313" key="11">
    <source>
        <dbReference type="EMBL" id="JAS44161.1"/>
    </source>
</evidence>
<evidence type="ECO:0000256" key="6">
    <source>
        <dbReference type="ARBA" id="ARBA00022729"/>
    </source>
</evidence>
<evidence type="ECO:0000256" key="5">
    <source>
        <dbReference type="ARBA" id="ARBA00022588"/>
    </source>
</evidence>
<evidence type="ECO:0000256" key="3">
    <source>
        <dbReference type="ARBA" id="ARBA00022525"/>
    </source>
</evidence>
<keyword evidence="3" id="KW-0964">Secreted</keyword>
<gene>
    <name evidence="11" type="ORF">g.16801</name>
</gene>
<feature type="chain" id="PRO_5008582637" description="Reelin domain-containing protein" evidence="9">
    <location>
        <begin position="32"/>
        <end position="186"/>
    </location>
</feature>
<dbReference type="Gene3D" id="2.60.40.4060">
    <property type="entry name" value="Reeler domain"/>
    <property type="match status" value="1"/>
</dbReference>
<sequence length="186" mass="20791">MELIAWVSHMMQMLRTVLLIAAAAHLPYTQGYSDGAPKEVCEDLIPRHLKPPQTTPCPYRIELSTYSTSSNPITYNPIGGNEILNVTLTGVQGFKGFVIQARMDDKIVGRFEPDPVNYQMIDCCEGEENTASHINNDIKSEVVLQWVPPTKVSGQVWFYAAVVKTFDIFWIDITSDPLQLTMPAVS</sequence>
<dbReference type="PANTHER" id="PTHR45828">
    <property type="entry name" value="CYTOCHROME B561/FERRIC REDUCTASE TRANSMEMBRANE"/>
    <property type="match status" value="1"/>
</dbReference>
<dbReference type="Pfam" id="PF02014">
    <property type="entry name" value="Reeler"/>
    <property type="match status" value="1"/>
</dbReference>
<dbReference type="InterPro" id="IPR042307">
    <property type="entry name" value="Reeler_sf"/>
</dbReference>
<comment type="similarity">
    <text evidence="2">Belongs to the insect defense protein family.</text>
</comment>
<organism evidence="11">
    <name type="scientific">Cuerna arida</name>
    <dbReference type="NCBI Taxonomy" id="1464854"/>
    <lineage>
        <taxon>Eukaryota</taxon>
        <taxon>Metazoa</taxon>
        <taxon>Ecdysozoa</taxon>
        <taxon>Arthropoda</taxon>
        <taxon>Hexapoda</taxon>
        <taxon>Insecta</taxon>
        <taxon>Pterygota</taxon>
        <taxon>Neoptera</taxon>
        <taxon>Paraneoptera</taxon>
        <taxon>Hemiptera</taxon>
        <taxon>Auchenorrhyncha</taxon>
        <taxon>Membracoidea</taxon>
        <taxon>Cicadellidae</taxon>
        <taxon>Cicadellinae</taxon>
        <taxon>Proconiini</taxon>
        <taxon>Cuerna</taxon>
    </lineage>
</organism>
<evidence type="ECO:0000256" key="7">
    <source>
        <dbReference type="ARBA" id="ARBA00022859"/>
    </source>
</evidence>
<feature type="domain" description="Reelin" evidence="10">
    <location>
        <begin position="18"/>
        <end position="186"/>
    </location>
</feature>
<dbReference type="GO" id="GO:0016020">
    <property type="term" value="C:membrane"/>
    <property type="evidence" value="ECO:0007669"/>
    <property type="project" value="TreeGrafter"/>
</dbReference>
<protein>
    <recommendedName>
        <fullName evidence="10">Reelin domain-containing protein</fullName>
    </recommendedName>
</protein>
<dbReference type="GO" id="GO:0045087">
    <property type="term" value="P:innate immune response"/>
    <property type="evidence" value="ECO:0007669"/>
    <property type="project" value="UniProtKB-KW"/>
</dbReference>
<keyword evidence="4" id="KW-0929">Antimicrobial</keyword>
<dbReference type="GO" id="GO:0042742">
    <property type="term" value="P:defense response to bacterium"/>
    <property type="evidence" value="ECO:0007669"/>
    <property type="project" value="UniProtKB-KW"/>
</dbReference>
<dbReference type="PANTHER" id="PTHR45828:SF9">
    <property type="entry name" value="CELL WALL INTEGRITY AND STRESS RESPONSE COMPONENT 4-LIKE-RELATED"/>
    <property type="match status" value="1"/>
</dbReference>
<keyword evidence="7" id="KW-0391">Immunity</keyword>
<evidence type="ECO:0000256" key="2">
    <source>
        <dbReference type="ARBA" id="ARBA00008501"/>
    </source>
</evidence>
<reference evidence="11" key="1">
    <citation type="submission" date="2015-11" db="EMBL/GenBank/DDBJ databases">
        <title>De novo transcriptome assembly of four potential Pierce s Disease insect vectors from Arizona vineyards.</title>
        <authorList>
            <person name="Tassone E.E."/>
        </authorList>
    </citation>
    <scope>NUCLEOTIDE SEQUENCE</scope>
</reference>
<keyword evidence="6 9" id="KW-0732">Signal</keyword>
<evidence type="ECO:0000256" key="4">
    <source>
        <dbReference type="ARBA" id="ARBA00022529"/>
    </source>
</evidence>